<proteinExistence type="predicted"/>
<dbReference type="Gene3D" id="3.40.50.12780">
    <property type="entry name" value="N-terminal domain of ligase-like"/>
    <property type="match status" value="1"/>
</dbReference>
<evidence type="ECO:0000259" key="1">
    <source>
        <dbReference type="Pfam" id="PF00501"/>
    </source>
</evidence>
<evidence type="ECO:0000313" key="3">
    <source>
        <dbReference type="Proteomes" id="UP000813444"/>
    </source>
</evidence>
<dbReference type="Proteomes" id="UP000813444">
    <property type="component" value="Unassembled WGS sequence"/>
</dbReference>
<dbReference type="PANTHER" id="PTHR43201:SF32">
    <property type="entry name" value="2-SUCCINYLBENZOATE--COA LIGASE, CHLOROPLASTIC_PEROXISOMAL"/>
    <property type="match status" value="1"/>
</dbReference>
<name>A0A8K0SD74_9HYPO</name>
<dbReference type="AlphaFoldDB" id="A0A8K0SD74"/>
<dbReference type="InterPro" id="IPR045851">
    <property type="entry name" value="AMP-bd_C_sf"/>
</dbReference>
<dbReference type="SUPFAM" id="SSF56801">
    <property type="entry name" value="Acetyl-CoA synthetase-like"/>
    <property type="match status" value="1"/>
</dbReference>
<dbReference type="GO" id="GO:0006631">
    <property type="term" value="P:fatty acid metabolic process"/>
    <property type="evidence" value="ECO:0007669"/>
    <property type="project" value="TreeGrafter"/>
</dbReference>
<dbReference type="GO" id="GO:0031956">
    <property type="term" value="F:medium-chain fatty acid-CoA ligase activity"/>
    <property type="evidence" value="ECO:0007669"/>
    <property type="project" value="TreeGrafter"/>
</dbReference>
<dbReference type="Gene3D" id="3.30.300.30">
    <property type="match status" value="1"/>
</dbReference>
<protein>
    <recommendedName>
        <fullName evidence="1">AMP-dependent synthetase/ligase domain-containing protein</fullName>
    </recommendedName>
</protein>
<sequence length="581" mass="62267">MAEEQVNQLAEVDGGPLMTGQESIFAQIEKGLVKNPNAPAVICMHQPPDHLSGWAGRDALPSEVPGSQFDCLTLTYAQLYNHALKLVSGLLACDAQPGQVILCMIENGVEYALLLWACAILRLTLSAVDPAVLDQRDIGSLKDYLQLLKPDLIVVRTSSDSKVVGSAYSEFAHIRQPTIRLFIQAKNNVSSPPGWSSLHDTAHLPNTSFSETTILQQARLDNPARVHSILFTSGTSAGCPKGCPLTVASMTHILASQSWLITGQTASRVLQQAHNSRAIGPQHTLQTWRTGGAIVLPTGPSFAVEQTLEAIARHHVTFIVVSPAMVHAIANALPSLPTGARDAVRTIQVGGDVVTREVLVKCAALFPCAKVCVNHGMSEGGGFFICPAGRVARGARVKIWDARARKVAVASQLGELHVSCGSLIHGYMDGMDKTAFYVDEKGVRWMNTGDIAIMTDDQLVYILGRSKDAISSPGTIIMPAAMESCIEKYTGRQTCVVAIPKPPLGQEPFAVVSDLDGFAVDQVINHVRETLGERHGITGVASLKEIGLDRFPVNATHKIVKSEVQKAVFEYMGGNLIAGSN</sequence>
<dbReference type="PANTHER" id="PTHR43201">
    <property type="entry name" value="ACYL-COA SYNTHETASE"/>
    <property type="match status" value="1"/>
</dbReference>
<keyword evidence="3" id="KW-1185">Reference proteome</keyword>
<accession>A0A8K0SD74</accession>
<gene>
    <name evidence="2" type="ORF">B0I35DRAFT_446937</name>
</gene>
<dbReference type="OrthoDB" id="10253869at2759"/>
<dbReference type="InterPro" id="IPR000873">
    <property type="entry name" value="AMP-dep_synth/lig_dom"/>
</dbReference>
<comment type="caution">
    <text evidence="2">The sequence shown here is derived from an EMBL/GenBank/DDBJ whole genome shotgun (WGS) entry which is preliminary data.</text>
</comment>
<reference evidence="2" key="1">
    <citation type="journal article" date="2021" name="Nat. Commun.">
        <title>Genetic determinants of endophytism in the Arabidopsis root mycobiome.</title>
        <authorList>
            <person name="Mesny F."/>
            <person name="Miyauchi S."/>
            <person name="Thiergart T."/>
            <person name="Pickel B."/>
            <person name="Atanasova L."/>
            <person name="Karlsson M."/>
            <person name="Huettel B."/>
            <person name="Barry K.W."/>
            <person name="Haridas S."/>
            <person name="Chen C."/>
            <person name="Bauer D."/>
            <person name="Andreopoulos W."/>
            <person name="Pangilinan J."/>
            <person name="LaButti K."/>
            <person name="Riley R."/>
            <person name="Lipzen A."/>
            <person name="Clum A."/>
            <person name="Drula E."/>
            <person name="Henrissat B."/>
            <person name="Kohler A."/>
            <person name="Grigoriev I.V."/>
            <person name="Martin F.M."/>
            <person name="Hacquard S."/>
        </authorList>
    </citation>
    <scope>NUCLEOTIDE SEQUENCE</scope>
    <source>
        <strain evidence="2">MPI-CAGE-CH-0235</strain>
    </source>
</reference>
<dbReference type="CDD" id="cd04433">
    <property type="entry name" value="AFD_class_I"/>
    <property type="match status" value="1"/>
</dbReference>
<feature type="domain" description="AMP-dependent synthetase/ligase" evidence="1">
    <location>
        <begin position="71"/>
        <end position="427"/>
    </location>
</feature>
<dbReference type="EMBL" id="JAGPNK010000036">
    <property type="protein sequence ID" value="KAH7303303.1"/>
    <property type="molecule type" value="Genomic_DNA"/>
</dbReference>
<organism evidence="2 3">
    <name type="scientific">Stachybotrys elegans</name>
    <dbReference type="NCBI Taxonomy" id="80388"/>
    <lineage>
        <taxon>Eukaryota</taxon>
        <taxon>Fungi</taxon>
        <taxon>Dikarya</taxon>
        <taxon>Ascomycota</taxon>
        <taxon>Pezizomycotina</taxon>
        <taxon>Sordariomycetes</taxon>
        <taxon>Hypocreomycetidae</taxon>
        <taxon>Hypocreales</taxon>
        <taxon>Stachybotryaceae</taxon>
        <taxon>Stachybotrys</taxon>
    </lineage>
</organism>
<dbReference type="InterPro" id="IPR042099">
    <property type="entry name" value="ANL_N_sf"/>
</dbReference>
<dbReference type="Pfam" id="PF00501">
    <property type="entry name" value="AMP-binding"/>
    <property type="match status" value="1"/>
</dbReference>
<evidence type="ECO:0000313" key="2">
    <source>
        <dbReference type="EMBL" id="KAH7303303.1"/>
    </source>
</evidence>